<comment type="caution">
    <text evidence="1">The sequence shown here is derived from an EMBL/GenBank/DDBJ whole genome shotgun (WGS) entry which is preliminary data.</text>
</comment>
<reference evidence="1" key="1">
    <citation type="journal article" date="2023" name="Plant J.">
        <title>The genome of the king protea, Protea cynaroides.</title>
        <authorList>
            <person name="Chang J."/>
            <person name="Duong T.A."/>
            <person name="Schoeman C."/>
            <person name="Ma X."/>
            <person name="Roodt D."/>
            <person name="Barker N."/>
            <person name="Li Z."/>
            <person name="Van de Peer Y."/>
            <person name="Mizrachi E."/>
        </authorList>
    </citation>
    <scope>NUCLEOTIDE SEQUENCE</scope>
    <source>
        <tissue evidence="1">Young leaves</tissue>
    </source>
</reference>
<protein>
    <submittedName>
        <fullName evidence="1">Uncharacterized protein</fullName>
    </submittedName>
</protein>
<dbReference type="Proteomes" id="UP001141806">
    <property type="component" value="Unassembled WGS sequence"/>
</dbReference>
<proteinExistence type="predicted"/>
<keyword evidence="2" id="KW-1185">Reference proteome</keyword>
<gene>
    <name evidence="1" type="ORF">NE237_002632</name>
</gene>
<organism evidence="1 2">
    <name type="scientific">Protea cynaroides</name>
    <dbReference type="NCBI Taxonomy" id="273540"/>
    <lineage>
        <taxon>Eukaryota</taxon>
        <taxon>Viridiplantae</taxon>
        <taxon>Streptophyta</taxon>
        <taxon>Embryophyta</taxon>
        <taxon>Tracheophyta</taxon>
        <taxon>Spermatophyta</taxon>
        <taxon>Magnoliopsida</taxon>
        <taxon>Proteales</taxon>
        <taxon>Proteaceae</taxon>
        <taxon>Protea</taxon>
    </lineage>
</organism>
<name>A0A9Q0KWG0_9MAGN</name>
<dbReference type="EMBL" id="JAMYWD010000003">
    <property type="protein sequence ID" value="KAJ4977526.1"/>
    <property type="molecule type" value="Genomic_DNA"/>
</dbReference>
<dbReference type="AlphaFoldDB" id="A0A9Q0KWG0"/>
<evidence type="ECO:0000313" key="2">
    <source>
        <dbReference type="Proteomes" id="UP001141806"/>
    </source>
</evidence>
<sequence length="255" mass="26903">MMVIPQAMLSVQEKGIVTKGVGSHQGDPVDGGKGSSHVRVTCRGDDHRGSPNAVQIWSVEDLRDSGNSVSQGKCGIGHRSGSVRLQTALVLCRAGSREDGPVCIEAFPMELMHVISHVRPFQVAAERFLTFGGAGLPALTSAPDGDIFPRSGRPDVAMVEHLMHTISTHVVIAGGLRLEDLNVWVRQNGVRVVAGLKFEKAAGVFIGHVEDGFASVSGTPGEVGPPVRQNTWTALDQAVSVDGVHTVIGATRVLL</sequence>
<accession>A0A9Q0KWG0</accession>
<evidence type="ECO:0000313" key="1">
    <source>
        <dbReference type="EMBL" id="KAJ4977526.1"/>
    </source>
</evidence>